<comment type="caution">
    <text evidence="3">The sequence shown here is derived from an EMBL/GenBank/DDBJ whole genome shotgun (WGS) entry which is preliminary data.</text>
</comment>
<dbReference type="PANTHER" id="PTHR31480">
    <property type="entry name" value="BIFUNCTIONAL LYCOPENE CYCLASE/PHYTOENE SYNTHASE"/>
    <property type="match status" value="1"/>
</dbReference>
<gene>
    <name evidence="3" type="ORF">VV01_07060</name>
</gene>
<dbReference type="GO" id="GO:0051996">
    <property type="term" value="F:squalene synthase [NAD(P)H] activity"/>
    <property type="evidence" value="ECO:0007669"/>
    <property type="project" value="InterPro"/>
</dbReference>
<dbReference type="InterPro" id="IPR002060">
    <property type="entry name" value="Squ/phyt_synthse"/>
</dbReference>
<protein>
    <submittedName>
        <fullName evidence="3">Uncharacterized protein</fullName>
    </submittedName>
</protein>
<dbReference type="SFLD" id="SFLDG01212">
    <property type="entry name" value="Phytoene_synthase_like"/>
    <property type="match status" value="1"/>
</dbReference>
<dbReference type="InterPro" id="IPR033904">
    <property type="entry name" value="Trans_IPPS_HH"/>
</dbReference>
<dbReference type="Pfam" id="PF00494">
    <property type="entry name" value="SQS_PSY"/>
    <property type="match status" value="1"/>
</dbReference>
<proteinExistence type="predicted"/>
<evidence type="ECO:0000256" key="2">
    <source>
        <dbReference type="ARBA" id="ARBA00022679"/>
    </source>
</evidence>
<dbReference type="RefSeq" id="WP_050669274.1">
    <property type="nucleotide sequence ID" value="NZ_LAIR01000002.1"/>
</dbReference>
<keyword evidence="4" id="KW-1185">Reference proteome</keyword>
<organism evidence="3 4">
    <name type="scientific">Luteipulveratus halotolerans</name>
    <dbReference type="NCBI Taxonomy" id="1631356"/>
    <lineage>
        <taxon>Bacteria</taxon>
        <taxon>Bacillati</taxon>
        <taxon>Actinomycetota</taxon>
        <taxon>Actinomycetes</taxon>
        <taxon>Micrococcales</taxon>
        <taxon>Dermacoccaceae</taxon>
        <taxon>Luteipulveratus</taxon>
    </lineage>
</organism>
<dbReference type="GO" id="GO:0004311">
    <property type="term" value="F:geranylgeranyl diphosphate synthase activity"/>
    <property type="evidence" value="ECO:0007669"/>
    <property type="project" value="InterPro"/>
</dbReference>
<dbReference type="AlphaFoldDB" id="A0A0L6CHH7"/>
<dbReference type="OrthoDB" id="9807580at2"/>
<sequence length="304" mass="34210">MPTSTPLDGAYDACRRIHRRYGRTFYLATRLLPRDRQPHVHALYAFARVADEMVDSPGPTGPHDFLAWRVSATEQLRNDHPPHAVAEPVLAATWHTLRRYDLDPHLLEEFLDSMQQDLTVTRYDTWDDLRGYMRGSAAVIGELMAPLLGARGDDALLRAGRLGEAFQLTNFVRDVAEDFGRGRVYLPQSDLRRFGATDDDIAAGVRDGRVNPRMRAVLAHEIARARALYAESEAGVAAVDRWARPCLRAASRLYAQILDEIEAADLDVFSRRAVVPHRDRVRAVLTSWRPLPGEHDPAGSTRRS</sequence>
<dbReference type="PATRIC" id="fig|1631356.3.peg.1357"/>
<dbReference type="SFLD" id="SFLDG01018">
    <property type="entry name" value="Squalene/Phytoene_Synthase_Lik"/>
    <property type="match status" value="1"/>
</dbReference>
<dbReference type="EMBL" id="LAIR01000002">
    <property type="protein sequence ID" value="KNX36963.1"/>
    <property type="molecule type" value="Genomic_DNA"/>
</dbReference>
<reference evidence="4" key="1">
    <citation type="submission" date="2015-03" db="EMBL/GenBank/DDBJ databases">
        <title>Luteipulveratus halotolerans sp. nov., a novel actinobacterium (Dermacoccaceae) from Sarawak, Malaysia.</title>
        <authorList>
            <person name="Juboi H."/>
            <person name="Basik A."/>
            <person name="Shamsul S.S."/>
            <person name="Arnold P."/>
            <person name="Schmitt E.K."/>
            <person name="Sanglier J.-J."/>
            <person name="Yeo T."/>
        </authorList>
    </citation>
    <scope>NUCLEOTIDE SEQUENCE [LARGE SCALE GENOMIC DNA]</scope>
    <source>
        <strain evidence="4">C296001</strain>
    </source>
</reference>
<comment type="pathway">
    <text evidence="1">Carotenoid biosynthesis; phytoene biosynthesis.</text>
</comment>
<evidence type="ECO:0000256" key="1">
    <source>
        <dbReference type="ARBA" id="ARBA00004684"/>
    </source>
</evidence>
<dbReference type="InterPro" id="IPR044843">
    <property type="entry name" value="Trans_IPPS_bact-type"/>
</dbReference>
<dbReference type="UniPathway" id="UPA00799"/>
<dbReference type="InterPro" id="IPR019845">
    <property type="entry name" value="Squalene/phytoene_synthase_CS"/>
</dbReference>
<keyword evidence="2" id="KW-0808">Transferase</keyword>
<dbReference type="Proteomes" id="UP000037397">
    <property type="component" value="Unassembled WGS sequence"/>
</dbReference>
<dbReference type="CDD" id="cd00683">
    <property type="entry name" value="Trans_IPPS_HH"/>
    <property type="match status" value="1"/>
</dbReference>
<dbReference type="GO" id="GO:0016117">
    <property type="term" value="P:carotenoid biosynthetic process"/>
    <property type="evidence" value="ECO:0007669"/>
    <property type="project" value="UniProtKB-ARBA"/>
</dbReference>
<dbReference type="PROSITE" id="PS01045">
    <property type="entry name" value="SQUALEN_PHYTOEN_SYN_2"/>
    <property type="match status" value="1"/>
</dbReference>
<evidence type="ECO:0000313" key="3">
    <source>
        <dbReference type="EMBL" id="KNX36963.1"/>
    </source>
</evidence>
<accession>A0A0L6CHH7</accession>
<dbReference type="STRING" id="1631356.VV01_07060"/>
<name>A0A0L6CHH7_9MICO</name>
<dbReference type="SFLD" id="SFLDS00005">
    <property type="entry name" value="Isoprenoid_Synthase_Type_I"/>
    <property type="match status" value="1"/>
</dbReference>
<evidence type="ECO:0000313" key="4">
    <source>
        <dbReference type="Proteomes" id="UP000037397"/>
    </source>
</evidence>
<dbReference type="PROSITE" id="PS01044">
    <property type="entry name" value="SQUALEN_PHYTOEN_SYN_1"/>
    <property type="match status" value="1"/>
</dbReference>
<dbReference type="SUPFAM" id="SSF48576">
    <property type="entry name" value="Terpenoid synthases"/>
    <property type="match status" value="1"/>
</dbReference>
<dbReference type="InterPro" id="IPR008949">
    <property type="entry name" value="Isoprenoid_synthase_dom_sf"/>
</dbReference>
<dbReference type="Gene3D" id="1.10.600.10">
    <property type="entry name" value="Farnesyl Diphosphate Synthase"/>
    <property type="match status" value="1"/>
</dbReference>